<dbReference type="SUPFAM" id="SSF53098">
    <property type="entry name" value="Ribonuclease H-like"/>
    <property type="match status" value="1"/>
</dbReference>
<dbReference type="InterPro" id="IPR037027">
    <property type="entry name" value="YqgF/RNaseH-like_dom_sf"/>
</dbReference>
<feature type="domain" description="YqgF/RNase H-like" evidence="6">
    <location>
        <begin position="13"/>
        <end position="113"/>
    </location>
</feature>
<dbReference type="GO" id="GO:0016788">
    <property type="term" value="F:hydrolase activity, acting on ester bonds"/>
    <property type="evidence" value="ECO:0007669"/>
    <property type="project" value="UniProtKB-UniRule"/>
</dbReference>
<gene>
    <name evidence="7" type="ORF">C7C56_022390</name>
</gene>
<dbReference type="GO" id="GO:0004518">
    <property type="term" value="F:nuclease activity"/>
    <property type="evidence" value="ECO:0007669"/>
    <property type="project" value="UniProtKB-KW"/>
</dbReference>
<dbReference type="CDD" id="cd16964">
    <property type="entry name" value="YqgF"/>
    <property type="match status" value="1"/>
</dbReference>
<comment type="function">
    <text evidence="5">Could be a nuclease involved in processing of the 5'-end of pre-16S rRNA.</text>
</comment>
<evidence type="ECO:0000256" key="4">
    <source>
        <dbReference type="ARBA" id="ARBA00022801"/>
    </source>
</evidence>
<keyword evidence="8" id="KW-1185">Reference proteome</keyword>
<dbReference type="InterPro" id="IPR012337">
    <property type="entry name" value="RNaseH-like_sf"/>
</dbReference>
<dbReference type="SMART" id="SM00732">
    <property type="entry name" value="YqgFc"/>
    <property type="match status" value="1"/>
</dbReference>
<keyword evidence="2 5" id="KW-0690">Ribosome biogenesis</keyword>
<keyword evidence="3 5" id="KW-0540">Nuclease</keyword>
<comment type="similarity">
    <text evidence="5">Belongs to the YqgF HJR family.</text>
</comment>
<dbReference type="NCBIfam" id="TIGR00250">
    <property type="entry name" value="RNAse_H_YqgF"/>
    <property type="match status" value="1"/>
</dbReference>
<keyword evidence="4 5" id="KW-0378">Hydrolase</keyword>
<dbReference type="OrthoDB" id="9796140at2"/>
<organism evidence="7 8">
    <name type="scientific">Massilia glaciei</name>
    <dbReference type="NCBI Taxonomy" id="1524097"/>
    <lineage>
        <taxon>Bacteria</taxon>
        <taxon>Pseudomonadati</taxon>
        <taxon>Pseudomonadota</taxon>
        <taxon>Betaproteobacteria</taxon>
        <taxon>Burkholderiales</taxon>
        <taxon>Oxalobacteraceae</taxon>
        <taxon>Telluria group</taxon>
        <taxon>Massilia</taxon>
    </lineage>
</organism>
<evidence type="ECO:0000259" key="6">
    <source>
        <dbReference type="SMART" id="SM00732"/>
    </source>
</evidence>
<name>A0A2U2HF51_9BURK</name>
<proteinExistence type="inferred from homology"/>
<evidence type="ECO:0000256" key="1">
    <source>
        <dbReference type="ARBA" id="ARBA00022490"/>
    </source>
</evidence>
<dbReference type="EMBL" id="PXWF02000293">
    <property type="protein sequence ID" value="PWF42695.1"/>
    <property type="molecule type" value="Genomic_DNA"/>
</dbReference>
<dbReference type="InterPro" id="IPR006641">
    <property type="entry name" value="YqgF/RNaseH-like_dom"/>
</dbReference>
<keyword evidence="1 5" id="KW-0963">Cytoplasm</keyword>
<sequence length="145" mass="16030">MLEGAPPAPPVVEIVLGFDFGIKRIGIAMGNTLTGQAQPLAVVKAIDNAARFKQIGELIDLWRPARLVVGEPFHPDGAEHEMTLRCRRFANQLHGRFALPVTLVDERYSSAVIHGKRGQVIDDQAAAIILQQYFDDDSHHDARQQ</sequence>
<dbReference type="EC" id="3.1.-.-" evidence="5"/>
<evidence type="ECO:0000313" key="8">
    <source>
        <dbReference type="Proteomes" id="UP000241421"/>
    </source>
</evidence>
<reference evidence="7 8" key="1">
    <citation type="submission" date="2018-04" db="EMBL/GenBank/DDBJ databases">
        <title>Massilia violaceinigra sp. nov., a novel purple-pigmented bacterium isolated from Tianshan glacier, Xinjiang, China.</title>
        <authorList>
            <person name="Wang H."/>
        </authorList>
    </citation>
    <scope>NUCLEOTIDE SEQUENCE [LARGE SCALE GENOMIC DNA]</scope>
    <source>
        <strain evidence="7 8">B448-2</strain>
    </source>
</reference>
<evidence type="ECO:0000256" key="3">
    <source>
        <dbReference type="ARBA" id="ARBA00022722"/>
    </source>
</evidence>
<dbReference type="GO" id="GO:0005829">
    <property type="term" value="C:cytosol"/>
    <property type="evidence" value="ECO:0007669"/>
    <property type="project" value="TreeGrafter"/>
</dbReference>
<evidence type="ECO:0000313" key="7">
    <source>
        <dbReference type="EMBL" id="PWF42695.1"/>
    </source>
</evidence>
<dbReference type="HAMAP" id="MF_00651">
    <property type="entry name" value="Nuclease_YqgF"/>
    <property type="match status" value="1"/>
</dbReference>
<accession>A0A2U2HF51</accession>
<comment type="caution">
    <text evidence="7">The sequence shown here is derived from an EMBL/GenBank/DDBJ whole genome shotgun (WGS) entry which is preliminary data.</text>
</comment>
<evidence type="ECO:0000256" key="5">
    <source>
        <dbReference type="HAMAP-Rule" id="MF_00651"/>
    </source>
</evidence>
<dbReference type="PANTHER" id="PTHR33317:SF4">
    <property type="entry name" value="POLYNUCLEOTIDYL TRANSFERASE, RIBONUCLEASE H-LIKE SUPERFAMILY PROTEIN"/>
    <property type="match status" value="1"/>
</dbReference>
<dbReference type="GO" id="GO:0000967">
    <property type="term" value="P:rRNA 5'-end processing"/>
    <property type="evidence" value="ECO:0007669"/>
    <property type="project" value="UniProtKB-UniRule"/>
</dbReference>
<dbReference type="InterPro" id="IPR005227">
    <property type="entry name" value="YqgF"/>
</dbReference>
<dbReference type="AlphaFoldDB" id="A0A2U2HF51"/>
<protein>
    <recommendedName>
        <fullName evidence="5">Putative pre-16S rRNA nuclease</fullName>
        <ecNumber evidence="5">3.1.-.-</ecNumber>
    </recommendedName>
</protein>
<dbReference type="Pfam" id="PF03652">
    <property type="entry name" value="RuvX"/>
    <property type="match status" value="1"/>
</dbReference>
<dbReference type="PANTHER" id="PTHR33317">
    <property type="entry name" value="POLYNUCLEOTIDYL TRANSFERASE, RIBONUCLEASE H-LIKE SUPERFAMILY PROTEIN"/>
    <property type="match status" value="1"/>
</dbReference>
<dbReference type="Proteomes" id="UP000241421">
    <property type="component" value="Unassembled WGS sequence"/>
</dbReference>
<dbReference type="RefSeq" id="WP_106759579.1">
    <property type="nucleotide sequence ID" value="NZ_PXWF02000293.1"/>
</dbReference>
<comment type="subcellular location">
    <subcellularLocation>
        <location evidence="5">Cytoplasm</location>
    </subcellularLocation>
</comment>
<dbReference type="Gene3D" id="3.30.420.140">
    <property type="entry name" value="YqgF/RNase H-like domain"/>
    <property type="match status" value="1"/>
</dbReference>
<evidence type="ECO:0000256" key="2">
    <source>
        <dbReference type="ARBA" id="ARBA00022517"/>
    </source>
</evidence>